<evidence type="ECO:0000313" key="1">
    <source>
        <dbReference type="EMBL" id="EID56227.1"/>
    </source>
</evidence>
<dbReference type="AlphaFoldDB" id="I0V7X4"/>
<dbReference type="EMBL" id="JH636049">
    <property type="protein sequence ID" value="EID56227.1"/>
    <property type="molecule type" value="Genomic_DNA"/>
</dbReference>
<dbReference type="Gene3D" id="3.90.1150.30">
    <property type="match status" value="1"/>
</dbReference>
<evidence type="ECO:0000313" key="2">
    <source>
        <dbReference type="Proteomes" id="UP000004691"/>
    </source>
</evidence>
<dbReference type="InterPro" id="IPR058532">
    <property type="entry name" value="YjbR/MT2646/Rv2570-like"/>
</dbReference>
<dbReference type="Pfam" id="PF04237">
    <property type="entry name" value="YjbR"/>
    <property type="match status" value="1"/>
</dbReference>
<protein>
    <recommendedName>
        <fullName evidence="3">MmcQ-like protein</fullName>
    </recommendedName>
</protein>
<evidence type="ECO:0008006" key="3">
    <source>
        <dbReference type="Google" id="ProtNLM"/>
    </source>
</evidence>
<accession>I0V7X4</accession>
<dbReference type="eggNOG" id="COG2315">
    <property type="taxonomic scope" value="Bacteria"/>
</dbReference>
<proteinExistence type="predicted"/>
<keyword evidence="2" id="KW-1185">Reference proteome</keyword>
<dbReference type="SUPFAM" id="SSF142906">
    <property type="entry name" value="YjbR-like"/>
    <property type="match status" value="1"/>
</dbReference>
<dbReference type="STRING" id="882086.SacxiDRAFT_4037"/>
<reference evidence="1 2" key="1">
    <citation type="submission" date="2012-01" db="EMBL/GenBank/DDBJ databases">
        <title>Improved High-Quality Draft sequence of Saccharomonospora xinjiangensis XJ-54.</title>
        <authorList>
            <consortium name="US DOE Joint Genome Institute"/>
            <person name="Lucas S."/>
            <person name="Han J."/>
            <person name="Lapidus A."/>
            <person name="Cheng J.-F."/>
            <person name="Goodwin L."/>
            <person name="Pitluck S."/>
            <person name="Peters L."/>
            <person name="Mikhailova N."/>
            <person name="Teshima H."/>
            <person name="Detter J.C."/>
            <person name="Han C."/>
            <person name="Tapia R."/>
            <person name="Land M."/>
            <person name="Hauser L."/>
            <person name="Kyrpides N."/>
            <person name="Ivanova N."/>
            <person name="Pagani I."/>
            <person name="Brambilla E.-M."/>
            <person name="Klenk H.-P."/>
            <person name="Woyke T."/>
        </authorList>
    </citation>
    <scope>NUCLEOTIDE SEQUENCE [LARGE SCALE GENOMIC DNA]</scope>
    <source>
        <strain evidence="1 2">XJ-54</strain>
    </source>
</reference>
<dbReference type="HOGENOM" id="CLU_105851_1_1_11"/>
<dbReference type="Proteomes" id="UP000004691">
    <property type="component" value="Unassembled WGS sequence"/>
</dbReference>
<name>I0V7X4_9PSEU</name>
<gene>
    <name evidence="1" type="ORF">SacxiDRAFT_4037</name>
</gene>
<dbReference type="PANTHER" id="PTHR35145">
    <property type="entry name" value="CYTOPLASMIC PROTEIN-RELATED"/>
    <property type="match status" value="1"/>
</dbReference>
<sequence length="142" mass="15823">MDSKDDKDRKDDMGGVDVIGPWNIERLRSLCLSFPGTDERFPFSPEVSVFFVADKMFALSALDDQPLTVSLKCAPEHALYLRDTYPAITAGYHLNKRHWNTIVLDGSVPADLVVDLVHESYDLVVAGLPKYVRERLAPGSGE</sequence>
<dbReference type="InterPro" id="IPR038056">
    <property type="entry name" value="YjbR-like_sf"/>
</dbReference>
<dbReference type="PANTHER" id="PTHR35145:SF1">
    <property type="entry name" value="CYTOPLASMIC PROTEIN"/>
    <property type="match status" value="1"/>
</dbReference>
<dbReference type="InterPro" id="IPR007351">
    <property type="entry name" value="YjbR"/>
</dbReference>
<organism evidence="1 2">
    <name type="scientific">Saccharomonospora xinjiangensis XJ-54</name>
    <dbReference type="NCBI Taxonomy" id="882086"/>
    <lineage>
        <taxon>Bacteria</taxon>
        <taxon>Bacillati</taxon>
        <taxon>Actinomycetota</taxon>
        <taxon>Actinomycetes</taxon>
        <taxon>Pseudonocardiales</taxon>
        <taxon>Pseudonocardiaceae</taxon>
        <taxon>Saccharomonospora</taxon>
    </lineage>
</organism>